<accession>A0A0W8I1C1</accession>
<organism evidence="1 2">
    <name type="scientific">Serinicoccus chungangensis</name>
    <dbReference type="NCBI Taxonomy" id="767452"/>
    <lineage>
        <taxon>Bacteria</taxon>
        <taxon>Bacillati</taxon>
        <taxon>Actinomycetota</taxon>
        <taxon>Actinomycetes</taxon>
        <taxon>Micrococcales</taxon>
        <taxon>Ornithinimicrobiaceae</taxon>
        <taxon>Serinicoccus</taxon>
    </lineage>
</organism>
<dbReference type="RefSeq" id="WP_058892338.1">
    <property type="nucleotide sequence ID" value="NZ_LQBL01000032.1"/>
</dbReference>
<evidence type="ECO:0000313" key="2">
    <source>
        <dbReference type="Proteomes" id="UP000054837"/>
    </source>
</evidence>
<dbReference type="OrthoDB" id="8479417at2"/>
<reference evidence="1 2" key="1">
    <citation type="submission" date="2015-12" db="EMBL/GenBank/DDBJ databases">
        <title>Serinicoccus chungangenesis strain CD08_5 genome sequencing and assembly.</title>
        <authorList>
            <person name="Chander A.M."/>
            <person name="Kaur G."/>
            <person name="Nair G.R."/>
            <person name="Dhawan D.K."/>
            <person name="Kochhar R.K."/>
            <person name="Mayilraj S."/>
            <person name="Bhadada S.K."/>
        </authorList>
    </citation>
    <scope>NUCLEOTIDE SEQUENCE [LARGE SCALE GENOMIC DNA]</scope>
    <source>
        <strain evidence="1 2">CD08_5</strain>
    </source>
</reference>
<keyword evidence="2" id="KW-1185">Reference proteome</keyword>
<protein>
    <submittedName>
        <fullName evidence="1">Phosphoribosylglycinamide formyltransferase</fullName>
    </submittedName>
</protein>
<dbReference type="InterPro" id="IPR058532">
    <property type="entry name" value="YjbR/MT2646/Rv2570-like"/>
</dbReference>
<dbReference type="InterPro" id="IPR038056">
    <property type="entry name" value="YjbR-like_sf"/>
</dbReference>
<evidence type="ECO:0000313" key="1">
    <source>
        <dbReference type="EMBL" id="KUG51442.1"/>
    </source>
</evidence>
<dbReference type="SUPFAM" id="SSF142906">
    <property type="entry name" value="YjbR-like"/>
    <property type="match status" value="1"/>
</dbReference>
<dbReference type="GO" id="GO:0016740">
    <property type="term" value="F:transferase activity"/>
    <property type="evidence" value="ECO:0007669"/>
    <property type="project" value="UniProtKB-KW"/>
</dbReference>
<dbReference type="STRING" id="767452.AVL62_08800"/>
<name>A0A0W8I1C1_9MICO</name>
<dbReference type="EMBL" id="LQBL01000032">
    <property type="protein sequence ID" value="KUG51442.1"/>
    <property type="molecule type" value="Genomic_DNA"/>
</dbReference>
<proteinExistence type="predicted"/>
<dbReference type="Pfam" id="PF04237">
    <property type="entry name" value="YjbR"/>
    <property type="match status" value="1"/>
</dbReference>
<keyword evidence="1" id="KW-0808">Transferase</keyword>
<gene>
    <name evidence="1" type="ORF">AVL62_08800</name>
</gene>
<sequence length="132" mass="14273">MAHPLMVDPDSPLLGRLRALCLALPGSAEKTSHGHPAFFTVKVFAYVGASVKVDGAYVQHPDSVVVKPHPDEARALLEQPRCFRPAYLGPAGWVGVDLDDDSDRLEVAELVEESYRATAPRTLVTRLDAGRG</sequence>
<comment type="caution">
    <text evidence="1">The sequence shown here is derived from an EMBL/GenBank/DDBJ whole genome shotgun (WGS) entry which is preliminary data.</text>
</comment>
<dbReference type="Gene3D" id="3.90.1150.30">
    <property type="match status" value="1"/>
</dbReference>
<dbReference type="AlphaFoldDB" id="A0A0W8I1C1"/>
<dbReference type="Proteomes" id="UP000054837">
    <property type="component" value="Unassembled WGS sequence"/>
</dbReference>